<sequence>MLNYETVLASVRRLRGLLGCTPGYRQFHELLRKRGIRVGVTRFQRLLGTNGFIGYRHSKRPYKTTDSNRDMTVHPNLLNRDFRPVNRAWVSDITYLRTPNGTSYLATFMDLGSRWALDTKMTTELILKALDMAVQT</sequence>
<dbReference type="SUPFAM" id="SSF53098">
    <property type="entry name" value="Ribonuclease H-like"/>
    <property type="match status" value="1"/>
</dbReference>
<protein>
    <recommendedName>
        <fullName evidence="3">Integrase catalytic domain-containing protein</fullName>
    </recommendedName>
</protein>
<accession>A0ABS2DUQ4</accession>
<organism evidence="1 2">
    <name type="scientific">Sutterella massiliensis</name>
    <dbReference type="NCBI Taxonomy" id="1816689"/>
    <lineage>
        <taxon>Bacteria</taxon>
        <taxon>Pseudomonadati</taxon>
        <taxon>Pseudomonadota</taxon>
        <taxon>Betaproteobacteria</taxon>
        <taxon>Burkholderiales</taxon>
        <taxon>Sutterellaceae</taxon>
        <taxon>Sutterella</taxon>
    </lineage>
</organism>
<evidence type="ECO:0000313" key="2">
    <source>
        <dbReference type="Proteomes" id="UP000715095"/>
    </source>
</evidence>
<reference evidence="1 2" key="1">
    <citation type="journal article" date="2021" name="Sci. Rep.">
        <title>The distribution of antibiotic resistance genes in chicken gut microbiota commensals.</title>
        <authorList>
            <person name="Juricova H."/>
            <person name="Matiasovicova J."/>
            <person name="Kubasova T."/>
            <person name="Cejkova D."/>
            <person name="Rychlik I."/>
        </authorList>
    </citation>
    <scope>NUCLEOTIDE SEQUENCE [LARGE SCALE GENOMIC DNA]</scope>
    <source>
        <strain evidence="1 2">An829</strain>
    </source>
</reference>
<dbReference type="PANTHER" id="PTHR46889">
    <property type="entry name" value="TRANSPOSASE INSF FOR INSERTION SEQUENCE IS3B-RELATED"/>
    <property type="match status" value="1"/>
</dbReference>
<gene>
    <name evidence="1" type="ORF">H6A60_11280</name>
</gene>
<evidence type="ECO:0008006" key="3">
    <source>
        <dbReference type="Google" id="ProtNLM"/>
    </source>
</evidence>
<comment type="caution">
    <text evidence="1">The sequence shown here is derived from an EMBL/GenBank/DDBJ whole genome shotgun (WGS) entry which is preliminary data.</text>
</comment>
<dbReference type="EMBL" id="JACJJC010000077">
    <property type="protein sequence ID" value="MBM6705048.1"/>
    <property type="molecule type" value="Genomic_DNA"/>
</dbReference>
<proteinExistence type="predicted"/>
<dbReference type="PANTHER" id="PTHR46889:SF4">
    <property type="entry name" value="TRANSPOSASE INSO FOR INSERTION SEQUENCE ELEMENT IS911B-RELATED"/>
    <property type="match status" value="1"/>
</dbReference>
<name>A0ABS2DUQ4_9BURK</name>
<feature type="non-terminal residue" evidence="1">
    <location>
        <position position="136"/>
    </location>
</feature>
<keyword evidence="2" id="KW-1185">Reference proteome</keyword>
<dbReference type="InterPro" id="IPR012337">
    <property type="entry name" value="RNaseH-like_sf"/>
</dbReference>
<evidence type="ECO:0000313" key="1">
    <source>
        <dbReference type="EMBL" id="MBM6705048.1"/>
    </source>
</evidence>
<dbReference type="InterPro" id="IPR050900">
    <property type="entry name" value="Transposase_IS3/IS150/IS904"/>
</dbReference>
<dbReference type="Proteomes" id="UP000715095">
    <property type="component" value="Unassembled WGS sequence"/>
</dbReference>